<evidence type="ECO:0000313" key="6">
    <source>
        <dbReference type="Proteomes" id="UP001429100"/>
    </source>
</evidence>
<dbReference type="Gene3D" id="1.10.472.10">
    <property type="entry name" value="Cyclin-like"/>
    <property type="match status" value="2"/>
</dbReference>
<protein>
    <submittedName>
        <fullName evidence="5">Cyclin B like protein</fullName>
    </submittedName>
</protein>
<dbReference type="EMBL" id="JTAI01000020">
    <property type="protein sequence ID" value="PPS96168.1"/>
    <property type="molecule type" value="Genomic_DNA"/>
</dbReference>
<feature type="domain" description="Cyclin N-terminal" evidence="2">
    <location>
        <begin position="135"/>
        <end position="238"/>
    </location>
</feature>
<gene>
    <name evidence="4" type="ORF">CHUDEA4_2070</name>
    <name evidence="5" type="ORF">GY17_00001670</name>
</gene>
<evidence type="ECO:0000313" key="4">
    <source>
        <dbReference type="EMBL" id="CUV05592.1"/>
    </source>
</evidence>
<keyword evidence="6" id="KW-1185">Reference proteome</keyword>
<dbReference type="SUPFAM" id="SSF47954">
    <property type="entry name" value="Cyclin-like"/>
    <property type="match status" value="2"/>
</dbReference>
<dbReference type="VEuPathDB" id="CryptoDB:GY17_00001670"/>
<reference evidence="5 6" key="1">
    <citation type="submission" date="2014-11" db="EMBL/GenBank/DDBJ databases">
        <title>Comparative genomic analysis of Cryptosporidium hominis reveals occurrence of genetic recombination in virulent subtypes.</title>
        <authorList>
            <person name="Guo Y."/>
            <person name="Tang K."/>
            <person name="Frace M."/>
            <person name="Li N."/>
            <person name="Roellig D.M."/>
            <person name="Sammons S."/>
            <person name="Knipe K."/>
            <person name="Rowe L."/>
            <person name="Feng Y."/>
            <person name="Xiao L."/>
        </authorList>
    </citation>
    <scope>NUCLEOTIDE SEQUENCE [LARGE SCALE GENOMIC DNA]</scope>
    <source>
        <strain evidence="5">30976</strain>
    </source>
</reference>
<dbReference type="Proteomes" id="UP000199752">
    <property type="component" value="Chromosome 4"/>
</dbReference>
<dbReference type="Proteomes" id="UP001429100">
    <property type="component" value="Unassembled WGS sequence"/>
</dbReference>
<feature type="domain" description="Cyclin C-terminal" evidence="3">
    <location>
        <begin position="332"/>
        <end position="428"/>
    </location>
</feature>
<dbReference type="CDD" id="cd20537">
    <property type="entry name" value="CYCLIN_CCNO-like_rpt2"/>
    <property type="match status" value="1"/>
</dbReference>
<dbReference type="EMBL" id="LN877950">
    <property type="protein sequence ID" value="CUV05592.1"/>
    <property type="molecule type" value="Genomic_DNA"/>
</dbReference>
<dbReference type="AlphaFoldDB" id="A0A0S4TFX7"/>
<dbReference type="VEuPathDB" id="CryptoDB:Chro.40232"/>
<name>A0A0S4TFX7_CRYHO</name>
<reference evidence="5 6" key="3">
    <citation type="submission" date="2017-10" db="EMBL/GenBank/DDBJ databases">
        <title>Consistent, comparative and evidence-based genome annotation and re-annotation for the closely-related species, Cryptosporidium parvum, C. hominis and C. tyzzeri.</title>
        <authorList>
            <person name="Baptista R.P."/>
            <person name="Li Y."/>
            <person name="Sateriale A."/>
            <person name="Striepen B."/>
            <person name="Kissinger J.C."/>
        </authorList>
    </citation>
    <scope>NUCLEOTIDE SEQUENCE [LARGE SCALE GENOMIC DNA]</scope>
    <source>
        <strain evidence="5">30976</strain>
    </source>
</reference>
<evidence type="ECO:0000313" key="5">
    <source>
        <dbReference type="EMBL" id="PPS96168.1"/>
    </source>
</evidence>
<dbReference type="InterPro" id="IPR036915">
    <property type="entry name" value="Cyclin-like_sf"/>
</dbReference>
<keyword evidence="1" id="KW-0195">Cyclin</keyword>
<dbReference type="InterPro" id="IPR004367">
    <property type="entry name" value="Cyclin_C-dom"/>
</dbReference>
<sequence>MTILFKKLKENETFKHFFRQISKYLEVNSDESKENKSNISKCNLKTNYQLIKRENGKENNYISVNNTEFSSGIFEFSNNFEKNEYNESKPVKKFKFNIGQIFTNRIISKQNDHNMKRIYAYYRECYKKQIEPGKTLIDFRREIIGEMSEIIWKYHLNEEILFLTVHFMDNVLIKDQIEEENSLERVRYLGFTCLYITIKIERVVNFNFKEMIKKLSLNSIKLINMEKYVLNQLTFKLNPISSLFLLQFQMGIIMESYLKDIIGVENIDYSRKNSENKYFNYSYSDKYNSQVIQSYNSNRVGNEDQLENSSSLLINVLNMKSSKGINKVLEYFISCYLLEICLYDIEILKYSPLSQAVSALFIAKECLGARKDSIEEECINEYLNMEVLIEDYVYRNINAIKRTLKYPYIKKISTTKKYLTNEYMNAANYVLRLIYPK</sequence>
<dbReference type="InterPro" id="IPR039361">
    <property type="entry name" value="Cyclin"/>
</dbReference>
<organism evidence="4">
    <name type="scientific">Cryptosporidium hominis</name>
    <dbReference type="NCBI Taxonomy" id="237895"/>
    <lineage>
        <taxon>Eukaryota</taxon>
        <taxon>Sar</taxon>
        <taxon>Alveolata</taxon>
        <taxon>Apicomplexa</taxon>
        <taxon>Conoidasida</taxon>
        <taxon>Coccidia</taxon>
        <taxon>Eucoccidiorida</taxon>
        <taxon>Eimeriorina</taxon>
        <taxon>Cryptosporidiidae</taxon>
        <taxon>Cryptosporidium</taxon>
    </lineage>
</organism>
<dbReference type="InterPro" id="IPR006671">
    <property type="entry name" value="Cyclin_N"/>
</dbReference>
<reference evidence="4" key="2">
    <citation type="submission" date="2015-08" db="EMBL/GenBank/DDBJ databases">
        <authorList>
            <person name="Babu N.S."/>
            <person name="Beckwith C.J."/>
            <person name="Beseler K.G."/>
            <person name="Brison A."/>
            <person name="Carone J.V."/>
            <person name="Caskin T.P."/>
            <person name="Diamond M."/>
            <person name="Durham M.E."/>
            <person name="Foxe J.M."/>
            <person name="Go M."/>
            <person name="Henderson B.A."/>
            <person name="Jones I.B."/>
            <person name="McGettigan J.A."/>
            <person name="Micheletti S.J."/>
            <person name="Nasrallah M.E."/>
            <person name="Ortiz D."/>
            <person name="Piller C.R."/>
            <person name="Privatt S.R."/>
            <person name="Schneider S.L."/>
            <person name="Sharp S."/>
            <person name="Smith T.C."/>
            <person name="Stanton J.D."/>
            <person name="Ullery H.E."/>
            <person name="Wilson R.J."/>
            <person name="Serrano M.G."/>
            <person name="Buck G."/>
            <person name="Lee V."/>
            <person name="Wang Y."/>
            <person name="Carvalho R."/>
            <person name="Voegtly L."/>
            <person name="Shi R."/>
            <person name="Duckworth R."/>
            <person name="Johnson A."/>
            <person name="Loviza R."/>
            <person name="Walstead R."/>
            <person name="Shah Z."/>
            <person name="Kiflezghi M."/>
            <person name="Wade K."/>
            <person name="Ball S.L."/>
            <person name="Bradley K.W."/>
            <person name="Asai D.J."/>
            <person name="Bowman C.A."/>
            <person name="Russell D.A."/>
            <person name="Pope W.H."/>
            <person name="Jacobs-Sera D."/>
            <person name="Hendrix R.W."/>
            <person name="Hatfull G.F."/>
        </authorList>
    </citation>
    <scope>NUCLEOTIDE SEQUENCE [LARGE SCALE GENOMIC DNA]</scope>
</reference>
<dbReference type="OrthoDB" id="9983043at2759"/>
<dbReference type="VEuPathDB" id="CryptoDB:CHUDEA4_2070"/>
<dbReference type="Pfam" id="PF00134">
    <property type="entry name" value="Cyclin_N"/>
    <property type="match status" value="1"/>
</dbReference>
<evidence type="ECO:0000259" key="2">
    <source>
        <dbReference type="Pfam" id="PF00134"/>
    </source>
</evidence>
<proteinExistence type="predicted"/>
<dbReference type="VEuPathDB" id="CryptoDB:ChTU502y2012_295g0260"/>
<evidence type="ECO:0000256" key="1">
    <source>
        <dbReference type="ARBA" id="ARBA00023127"/>
    </source>
</evidence>
<accession>A0A0S4TFX7</accession>
<dbReference type="Pfam" id="PF02984">
    <property type="entry name" value="Cyclin_C"/>
    <property type="match status" value="1"/>
</dbReference>
<dbReference type="PANTHER" id="PTHR10177">
    <property type="entry name" value="CYCLINS"/>
    <property type="match status" value="1"/>
</dbReference>
<evidence type="ECO:0000259" key="3">
    <source>
        <dbReference type="Pfam" id="PF02984"/>
    </source>
</evidence>